<reference evidence="2 3" key="1">
    <citation type="submission" date="2024-06" db="EMBL/GenBank/DDBJ databases">
        <authorList>
            <person name="Li Z."/>
            <person name="Jiang Y."/>
        </authorList>
    </citation>
    <scope>NUCLEOTIDE SEQUENCE [LARGE SCALE GENOMIC DNA]</scope>
    <source>
        <strain evidence="2 3">HSW-8</strain>
    </source>
</reference>
<dbReference type="Proteomes" id="UP001465331">
    <property type="component" value="Unassembled WGS sequence"/>
</dbReference>
<dbReference type="EMBL" id="JBEPIJ010000006">
    <property type="protein sequence ID" value="MES0873700.1"/>
    <property type="molecule type" value="Genomic_DNA"/>
</dbReference>
<dbReference type="InterPro" id="IPR056090">
    <property type="entry name" value="DUF7673"/>
</dbReference>
<proteinExistence type="predicted"/>
<comment type="caution">
    <text evidence="2">The sequence shown here is derived from an EMBL/GenBank/DDBJ whole genome shotgun (WGS) entry which is preliminary data.</text>
</comment>
<dbReference type="Pfam" id="PF24720">
    <property type="entry name" value="DUF7673"/>
    <property type="match status" value="1"/>
</dbReference>
<protein>
    <recommendedName>
        <fullName evidence="1">DUF7673 domain-containing protein</fullName>
    </recommendedName>
</protein>
<accession>A0ABV2AAD0</accession>
<gene>
    <name evidence="2" type="ORF">ABSH63_06750</name>
</gene>
<feature type="domain" description="DUF7673" evidence="1">
    <location>
        <begin position="38"/>
        <end position="108"/>
    </location>
</feature>
<keyword evidence="3" id="KW-1185">Reference proteome</keyword>
<organism evidence="2 3">
    <name type="scientific">Sinimarinibacterium thermocellulolyticum</name>
    <dbReference type="NCBI Taxonomy" id="3170016"/>
    <lineage>
        <taxon>Bacteria</taxon>
        <taxon>Pseudomonadati</taxon>
        <taxon>Pseudomonadota</taxon>
        <taxon>Gammaproteobacteria</taxon>
        <taxon>Nevskiales</taxon>
        <taxon>Nevskiaceae</taxon>
        <taxon>Sinimarinibacterium</taxon>
    </lineage>
</organism>
<evidence type="ECO:0000313" key="3">
    <source>
        <dbReference type="Proteomes" id="UP001465331"/>
    </source>
</evidence>
<sequence>MMATAREWRCDPVLAEFAARQVALAATRGKAKAPAMEGLHRIVAAIRQHPGTGQVRRLVAFLGGLYNGPRFPFDLTDLRSLDGELASACLDVLRYDHFGQAEIHEWGVIDGDELNALLESYGLYYAAQQRRIGRELYRARYGENGHPDEGCCA</sequence>
<evidence type="ECO:0000313" key="2">
    <source>
        <dbReference type="EMBL" id="MES0873700.1"/>
    </source>
</evidence>
<evidence type="ECO:0000259" key="1">
    <source>
        <dbReference type="Pfam" id="PF24720"/>
    </source>
</evidence>
<name>A0ABV2AAD0_9GAMM</name>